<proteinExistence type="predicted"/>
<dbReference type="Gene3D" id="3.10.100.10">
    <property type="entry name" value="Mannose-Binding Protein A, subunit A"/>
    <property type="match status" value="1"/>
</dbReference>
<name>A0A6I8N8K6_ORNAN</name>
<feature type="compositionally biased region" description="Basic residues" evidence="7">
    <location>
        <begin position="127"/>
        <end position="136"/>
    </location>
</feature>
<reference evidence="9 10" key="1">
    <citation type="journal article" date="2008" name="Nature">
        <title>Genome analysis of the platypus reveals unique signatures of evolution.</title>
        <authorList>
            <person name="Warren W.C."/>
            <person name="Hillier L.W."/>
            <person name="Marshall Graves J.A."/>
            <person name="Birney E."/>
            <person name="Ponting C.P."/>
            <person name="Grutzner F."/>
            <person name="Belov K."/>
            <person name="Miller W."/>
            <person name="Clarke L."/>
            <person name="Chinwalla A.T."/>
            <person name="Yang S.P."/>
            <person name="Heger A."/>
            <person name="Locke D.P."/>
            <person name="Miethke P."/>
            <person name="Waters P.D."/>
            <person name="Veyrunes F."/>
            <person name="Fulton L."/>
            <person name="Fulton B."/>
            <person name="Graves T."/>
            <person name="Wallis J."/>
            <person name="Puente X.S."/>
            <person name="Lopez-Otin C."/>
            <person name="Ordonez G.R."/>
            <person name="Eichler E.E."/>
            <person name="Chen L."/>
            <person name="Cheng Z."/>
            <person name="Deakin J.E."/>
            <person name="Alsop A."/>
            <person name="Thompson K."/>
            <person name="Kirby P."/>
            <person name="Papenfuss A.T."/>
            <person name="Wakefield M.J."/>
            <person name="Olender T."/>
            <person name="Lancet D."/>
            <person name="Huttley G.A."/>
            <person name="Smit A.F."/>
            <person name="Pask A."/>
            <person name="Temple-Smith P."/>
            <person name="Batzer M.A."/>
            <person name="Walker J.A."/>
            <person name="Konkel M.K."/>
            <person name="Harris R.S."/>
            <person name="Whittington C.M."/>
            <person name="Wong E.S."/>
            <person name="Gemmell N.J."/>
            <person name="Buschiazzo E."/>
            <person name="Vargas Jentzsch I.M."/>
            <person name="Merkel A."/>
            <person name="Schmitz J."/>
            <person name="Zemann A."/>
            <person name="Churakov G."/>
            <person name="Kriegs J.O."/>
            <person name="Brosius J."/>
            <person name="Murchison E.P."/>
            <person name="Sachidanandam R."/>
            <person name="Smith C."/>
            <person name="Hannon G.J."/>
            <person name="Tsend-Ayush E."/>
            <person name="McMillan D."/>
            <person name="Attenborough R."/>
            <person name="Rens W."/>
            <person name="Ferguson-Smith M."/>
            <person name="Lefevre C.M."/>
            <person name="Sharp J.A."/>
            <person name="Nicholas K.R."/>
            <person name="Ray D.A."/>
            <person name="Kube M."/>
            <person name="Reinhardt R."/>
            <person name="Pringle T.H."/>
            <person name="Taylor J."/>
            <person name="Jones R.C."/>
            <person name="Nixon B."/>
            <person name="Dacheux J.L."/>
            <person name="Niwa H."/>
            <person name="Sekita Y."/>
            <person name="Huang X."/>
            <person name="Stark A."/>
            <person name="Kheradpour P."/>
            <person name="Kellis M."/>
            <person name="Flicek P."/>
            <person name="Chen Y."/>
            <person name="Webber C."/>
            <person name="Hardison R."/>
            <person name="Nelson J."/>
            <person name="Hallsworth-Pepin K."/>
            <person name="Delehaunty K."/>
            <person name="Markovic C."/>
            <person name="Minx P."/>
            <person name="Feng Y."/>
            <person name="Kremitzki C."/>
            <person name="Mitreva M."/>
            <person name="Glasscock J."/>
            <person name="Wylie T."/>
            <person name="Wohldmann P."/>
            <person name="Thiru P."/>
            <person name="Nhan M.N."/>
            <person name="Pohl C.S."/>
            <person name="Smith S.M."/>
            <person name="Hou S."/>
            <person name="Nefedov M."/>
            <person name="de Jong P.J."/>
            <person name="Renfree M.B."/>
            <person name="Mardis E.R."/>
            <person name="Wilson R.K."/>
        </authorList>
    </citation>
    <scope>NUCLEOTIDE SEQUENCE [LARGE SCALE GENOMIC DNA]</scope>
    <source>
        <strain evidence="9 10">Glennie</strain>
    </source>
</reference>
<keyword evidence="6 8" id="KW-0472">Membrane</keyword>
<evidence type="ECO:0000256" key="4">
    <source>
        <dbReference type="ARBA" id="ARBA00022968"/>
    </source>
</evidence>
<dbReference type="GO" id="GO:0045954">
    <property type="term" value="P:positive regulation of natural killer cell mediated cytotoxicity"/>
    <property type="evidence" value="ECO:0000318"/>
    <property type="project" value="GO_Central"/>
</dbReference>
<accession>A0A6I8N8K6</accession>
<dbReference type="GO" id="GO:0016020">
    <property type="term" value="C:membrane"/>
    <property type="evidence" value="ECO:0007669"/>
    <property type="project" value="UniProtKB-SubCell"/>
</dbReference>
<comment type="subcellular location">
    <subcellularLocation>
        <location evidence="1">Membrane</location>
        <topology evidence="1">Single-pass type II membrane protein</topology>
    </subcellularLocation>
</comment>
<dbReference type="SUPFAM" id="SSF56436">
    <property type="entry name" value="C-type lectin-like"/>
    <property type="match status" value="1"/>
</dbReference>
<dbReference type="FunCoup" id="A0A6I8N8K6">
    <property type="interactions" value="162"/>
</dbReference>
<feature type="compositionally biased region" description="Basic and acidic residues" evidence="7">
    <location>
        <begin position="70"/>
        <end position="81"/>
    </location>
</feature>
<dbReference type="InParanoid" id="A0A6I8N8K6"/>
<dbReference type="Bgee" id="ENSOANG00000036890">
    <property type="expression patterns" value="Expressed in adult mammalian kidney and 1 other cell type or tissue"/>
</dbReference>
<evidence type="ECO:0000256" key="3">
    <source>
        <dbReference type="ARBA" id="ARBA00022734"/>
    </source>
</evidence>
<evidence type="ECO:0008006" key="11">
    <source>
        <dbReference type="Google" id="ProtNLM"/>
    </source>
</evidence>
<sequence length="297" mass="33461">MYLESTIPDAESLLLAPAYFLPHHLSLCKSVCILSPIHLPSAEMSDQIFYTELKKKPWSQPQPKRPKNNKSKDSGKEKELNYVELNLHRSSQQDSKQGRLKDKEPSEEQVTYPELNKERLDLPWHGQKSKGTKGRRSAGEESVTYMDLKHHNRPQRCSPFENAHSKDSHSSLWKLISGILGILCLGLVATVTSLAFMILSNQELNNTSSSHSNTTSLNGYHSGPCPVNWVNYRNSCYLISMERKTWQDSHMICVSQNSSLLKIDSMEELVGSSFQHCLLFCPGLQVQTGDGSNGRIS</sequence>
<evidence type="ECO:0000256" key="7">
    <source>
        <dbReference type="SAM" id="MobiDB-lite"/>
    </source>
</evidence>
<keyword evidence="10" id="KW-1185">Reference proteome</keyword>
<dbReference type="GO" id="GO:0002223">
    <property type="term" value="P:stimulatory C-type lectin receptor signaling pathway"/>
    <property type="evidence" value="ECO:0000318"/>
    <property type="project" value="GO_Central"/>
</dbReference>
<evidence type="ECO:0000256" key="8">
    <source>
        <dbReference type="SAM" id="Phobius"/>
    </source>
</evidence>
<evidence type="ECO:0000256" key="6">
    <source>
        <dbReference type="ARBA" id="ARBA00023136"/>
    </source>
</evidence>
<feature type="compositionally biased region" description="Basic and acidic residues" evidence="7">
    <location>
        <begin position="96"/>
        <end position="106"/>
    </location>
</feature>
<keyword evidence="3" id="KW-0430">Lectin</keyword>
<evidence type="ECO:0000256" key="5">
    <source>
        <dbReference type="ARBA" id="ARBA00022989"/>
    </source>
</evidence>
<reference evidence="9" key="3">
    <citation type="submission" date="2025-09" db="UniProtKB">
        <authorList>
            <consortium name="Ensembl"/>
        </authorList>
    </citation>
    <scope>IDENTIFICATION</scope>
    <source>
        <strain evidence="9">Glennie</strain>
    </source>
</reference>
<keyword evidence="2 8" id="KW-0812">Transmembrane</keyword>
<dbReference type="GeneTree" id="ENSGT00940000156296"/>
<dbReference type="InterPro" id="IPR016187">
    <property type="entry name" value="CTDL_fold"/>
</dbReference>
<dbReference type="GO" id="GO:0030246">
    <property type="term" value="F:carbohydrate binding"/>
    <property type="evidence" value="ECO:0007669"/>
    <property type="project" value="UniProtKB-KW"/>
</dbReference>
<evidence type="ECO:0000313" key="9">
    <source>
        <dbReference type="Ensembl" id="ENSOANP00000037361.1"/>
    </source>
</evidence>
<feature type="region of interest" description="Disordered" evidence="7">
    <location>
        <begin position="55"/>
        <end position="140"/>
    </location>
</feature>
<dbReference type="InterPro" id="IPR016186">
    <property type="entry name" value="C-type_lectin-like/link_sf"/>
</dbReference>
<evidence type="ECO:0000256" key="2">
    <source>
        <dbReference type="ARBA" id="ARBA00022692"/>
    </source>
</evidence>
<reference evidence="9" key="2">
    <citation type="submission" date="2025-08" db="UniProtKB">
        <authorList>
            <consortium name="Ensembl"/>
        </authorList>
    </citation>
    <scope>IDENTIFICATION</scope>
    <source>
        <strain evidence="9">Glennie</strain>
    </source>
</reference>
<protein>
    <recommendedName>
        <fullName evidence="11">C-type lectin domain-containing protein</fullName>
    </recommendedName>
</protein>
<keyword evidence="4" id="KW-0735">Signal-anchor</keyword>
<feature type="transmembrane region" description="Helical" evidence="8">
    <location>
        <begin position="175"/>
        <end position="199"/>
    </location>
</feature>
<dbReference type="PANTHER" id="PTHR22800:SF252">
    <property type="entry name" value="NATURAL KILLER CELLS ANTIGEN CD94"/>
    <property type="match status" value="1"/>
</dbReference>
<evidence type="ECO:0000313" key="10">
    <source>
        <dbReference type="Proteomes" id="UP000002279"/>
    </source>
</evidence>
<dbReference type="AlphaFoldDB" id="A0A6I8N8K6"/>
<organism evidence="9 10">
    <name type="scientific">Ornithorhynchus anatinus</name>
    <name type="common">Duckbill platypus</name>
    <dbReference type="NCBI Taxonomy" id="9258"/>
    <lineage>
        <taxon>Eukaryota</taxon>
        <taxon>Metazoa</taxon>
        <taxon>Chordata</taxon>
        <taxon>Craniata</taxon>
        <taxon>Vertebrata</taxon>
        <taxon>Euteleostomi</taxon>
        <taxon>Mammalia</taxon>
        <taxon>Monotremata</taxon>
        <taxon>Ornithorhynchidae</taxon>
        <taxon>Ornithorhynchus</taxon>
    </lineage>
</organism>
<evidence type="ECO:0000256" key="1">
    <source>
        <dbReference type="ARBA" id="ARBA00004606"/>
    </source>
</evidence>
<dbReference type="PANTHER" id="PTHR22800">
    <property type="entry name" value="C-TYPE LECTIN PROTEINS"/>
    <property type="match status" value="1"/>
</dbReference>
<dbReference type="InterPro" id="IPR050919">
    <property type="entry name" value="NKG2/CD94_NK_receptors"/>
</dbReference>
<keyword evidence="5 8" id="KW-1133">Transmembrane helix</keyword>
<dbReference type="Ensembl" id="ENSOANT00000063556.1">
    <property type="protein sequence ID" value="ENSOANP00000037361.1"/>
    <property type="gene ID" value="ENSOANG00000036890.1"/>
</dbReference>
<dbReference type="Proteomes" id="UP000002279">
    <property type="component" value="Chromosome 17"/>
</dbReference>